<feature type="compositionally biased region" description="Low complexity" evidence="1">
    <location>
        <begin position="350"/>
        <end position="360"/>
    </location>
</feature>
<dbReference type="OrthoDB" id="5408296at2759"/>
<dbReference type="HOGENOM" id="CLU_032402_0_0_1"/>
<keyword evidence="3" id="KW-1185">Reference proteome</keyword>
<dbReference type="EMBL" id="JH767559">
    <property type="protein sequence ID" value="EON62556.1"/>
    <property type="molecule type" value="Genomic_DNA"/>
</dbReference>
<feature type="compositionally biased region" description="Low complexity" evidence="1">
    <location>
        <begin position="469"/>
        <end position="481"/>
    </location>
</feature>
<sequence length="505" mass="55291">MPQLMGEVPLLTLFADVHYYFSPPTARPLHHRFDKTSYVYLYHHPAQGRGRLEIANNAGTAEQDAFMGYLDTVQVDRSYKHPNLYTITIDGRAAANGHSSPSPQQDMSQWHLPTYDLRSEAKYMYRLHSIDLYFWTADDADKFLEALKRVVPEDRIRLRDRSSSHYEHRDTMSPVVQKLEQVAISKPYQGRTASVSTTKSYQGPPTAVSTSSTSTSATSPPSTEAPPHYAPMAYNPAAPAAPEPIAHREKTPPPPDAQSGTGLAAAAQHDHSSPYNSPPQAQHPSYPQYQQQFHPSAPHSQSNHSFSPPLQRASTASSFPPPPPPQQPSSAGPPTTQHAFAPPPADPYSQPAQPGQQPAQMLRQHTTPASYAPYPQQQQQQQQQPYTDYAHPPLQPPGPPPPNPAAGAMLGPHAPPPPTQPQHIPHVQYGQYGSYGQPQQAEAYNVHSQAYRPSKAEAAYGHHTEDNHGAQAPGAAPPAGGRLEQGLGKVEKGVGRFLKRLDKKL</sequence>
<feature type="compositionally biased region" description="Low complexity" evidence="1">
    <location>
        <begin position="328"/>
        <end position="337"/>
    </location>
</feature>
<gene>
    <name evidence="2" type="ORF">W97_01780</name>
</gene>
<feature type="compositionally biased region" description="Polar residues" evidence="1">
    <location>
        <begin position="273"/>
        <end position="308"/>
    </location>
</feature>
<dbReference type="STRING" id="1168221.R7YLR5"/>
<accession>R7YLR5</accession>
<proteinExistence type="predicted"/>
<dbReference type="RefSeq" id="XP_007777873.1">
    <property type="nucleotide sequence ID" value="XM_007779683.1"/>
</dbReference>
<feature type="compositionally biased region" description="Low complexity" evidence="1">
    <location>
        <begin position="204"/>
        <end position="244"/>
    </location>
</feature>
<feature type="compositionally biased region" description="Low complexity" evidence="1">
    <location>
        <begin position="421"/>
        <end position="434"/>
    </location>
</feature>
<feature type="compositionally biased region" description="Polar residues" evidence="1">
    <location>
        <begin position="191"/>
        <end position="203"/>
    </location>
</feature>
<dbReference type="eggNOG" id="ENOG502SIH0">
    <property type="taxonomic scope" value="Eukaryota"/>
</dbReference>
<dbReference type="GeneID" id="19899091"/>
<reference evidence="3" key="1">
    <citation type="submission" date="2012-06" db="EMBL/GenBank/DDBJ databases">
        <title>The genome sequence of Coniosporium apollinis CBS 100218.</title>
        <authorList>
            <consortium name="The Broad Institute Genome Sequencing Platform"/>
            <person name="Cuomo C."/>
            <person name="Gorbushina A."/>
            <person name="Noack S."/>
            <person name="Walker B."/>
            <person name="Young S.K."/>
            <person name="Zeng Q."/>
            <person name="Gargeya S."/>
            <person name="Fitzgerald M."/>
            <person name="Haas B."/>
            <person name="Abouelleil A."/>
            <person name="Alvarado L."/>
            <person name="Arachchi H.M."/>
            <person name="Berlin A.M."/>
            <person name="Chapman S.B."/>
            <person name="Goldberg J."/>
            <person name="Griggs A."/>
            <person name="Gujja S."/>
            <person name="Hansen M."/>
            <person name="Howarth C."/>
            <person name="Imamovic A."/>
            <person name="Larimer J."/>
            <person name="McCowan C."/>
            <person name="Montmayeur A."/>
            <person name="Murphy C."/>
            <person name="Neiman D."/>
            <person name="Pearson M."/>
            <person name="Priest M."/>
            <person name="Roberts A."/>
            <person name="Saif S."/>
            <person name="Shea T."/>
            <person name="Sisk P."/>
            <person name="Sykes S."/>
            <person name="Wortman J."/>
            <person name="Nusbaum C."/>
            <person name="Birren B."/>
        </authorList>
    </citation>
    <scope>NUCLEOTIDE SEQUENCE [LARGE SCALE GENOMIC DNA]</scope>
    <source>
        <strain evidence="3">CBS 100218</strain>
    </source>
</reference>
<feature type="region of interest" description="Disordered" evidence="1">
    <location>
        <begin position="464"/>
        <end position="488"/>
    </location>
</feature>
<feature type="compositionally biased region" description="Pro residues" evidence="1">
    <location>
        <begin position="393"/>
        <end position="404"/>
    </location>
</feature>
<evidence type="ECO:0000313" key="2">
    <source>
        <dbReference type="EMBL" id="EON62556.1"/>
    </source>
</evidence>
<feature type="region of interest" description="Disordered" evidence="1">
    <location>
        <begin position="188"/>
        <end position="434"/>
    </location>
</feature>
<dbReference type="Proteomes" id="UP000016924">
    <property type="component" value="Unassembled WGS sequence"/>
</dbReference>
<name>R7YLR5_CONA1</name>
<dbReference type="AlphaFoldDB" id="R7YLR5"/>
<evidence type="ECO:0000256" key="1">
    <source>
        <dbReference type="SAM" id="MobiDB-lite"/>
    </source>
</evidence>
<dbReference type="OMA" id="LFADVHY"/>
<evidence type="ECO:0000313" key="3">
    <source>
        <dbReference type="Proteomes" id="UP000016924"/>
    </source>
</evidence>
<protein>
    <submittedName>
        <fullName evidence="2">Uncharacterized protein</fullName>
    </submittedName>
</protein>
<organism evidence="2 3">
    <name type="scientific">Coniosporium apollinis (strain CBS 100218)</name>
    <name type="common">Rock-inhabiting black yeast</name>
    <dbReference type="NCBI Taxonomy" id="1168221"/>
    <lineage>
        <taxon>Eukaryota</taxon>
        <taxon>Fungi</taxon>
        <taxon>Dikarya</taxon>
        <taxon>Ascomycota</taxon>
        <taxon>Pezizomycotina</taxon>
        <taxon>Dothideomycetes</taxon>
        <taxon>Dothideomycetes incertae sedis</taxon>
        <taxon>Coniosporium</taxon>
    </lineage>
</organism>